<gene>
    <name evidence="2" type="ORF">AAFF_G00415070</name>
</gene>
<dbReference type="EMBL" id="JAINUG010000085">
    <property type="protein sequence ID" value="KAJ8399128.1"/>
    <property type="molecule type" value="Genomic_DNA"/>
</dbReference>
<evidence type="ECO:0000313" key="3">
    <source>
        <dbReference type="Proteomes" id="UP001221898"/>
    </source>
</evidence>
<reference evidence="2" key="1">
    <citation type="journal article" date="2023" name="Science">
        <title>Genome structures resolve the early diversification of teleost fishes.</title>
        <authorList>
            <person name="Parey E."/>
            <person name="Louis A."/>
            <person name="Montfort J."/>
            <person name="Bouchez O."/>
            <person name="Roques C."/>
            <person name="Iampietro C."/>
            <person name="Lluch J."/>
            <person name="Castinel A."/>
            <person name="Donnadieu C."/>
            <person name="Desvignes T."/>
            <person name="Floi Bucao C."/>
            <person name="Jouanno E."/>
            <person name="Wen M."/>
            <person name="Mejri S."/>
            <person name="Dirks R."/>
            <person name="Jansen H."/>
            <person name="Henkel C."/>
            <person name="Chen W.J."/>
            <person name="Zahm M."/>
            <person name="Cabau C."/>
            <person name="Klopp C."/>
            <person name="Thompson A.W."/>
            <person name="Robinson-Rechavi M."/>
            <person name="Braasch I."/>
            <person name="Lecointre G."/>
            <person name="Bobe J."/>
            <person name="Postlethwait J.H."/>
            <person name="Berthelot C."/>
            <person name="Roest Crollius H."/>
            <person name="Guiguen Y."/>
        </authorList>
    </citation>
    <scope>NUCLEOTIDE SEQUENCE</scope>
    <source>
        <strain evidence="2">NC1722</strain>
    </source>
</reference>
<protein>
    <submittedName>
        <fullName evidence="2">Uncharacterized protein</fullName>
    </submittedName>
</protein>
<dbReference type="AlphaFoldDB" id="A0AAD7SB59"/>
<evidence type="ECO:0000313" key="2">
    <source>
        <dbReference type="EMBL" id="KAJ8399128.1"/>
    </source>
</evidence>
<dbReference type="Proteomes" id="UP001221898">
    <property type="component" value="Unassembled WGS sequence"/>
</dbReference>
<keyword evidence="3" id="KW-1185">Reference proteome</keyword>
<feature type="region of interest" description="Disordered" evidence="1">
    <location>
        <begin position="1"/>
        <end position="46"/>
    </location>
</feature>
<comment type="caution">
    <text evidence="2">The sequence shown here is derived from an EMBL/GenBank/DDBJ whole genome shotgun (WGS) entry which is preliminary data.</text>
</comment>
<organism evidence="2 3">
    <name type="scientific">Aldrovandia affinis</name>
    <dbReference type="NCBI Taxonomy" id="143900"/>
    <lineage>
        <taxon>Eukaryota</taxon>
        <taxon>Metazoa</taxon>
        <taxon>Chordata</taxon>
        <taxon>Craniata</taxon>
        <taxon>Vertebrata</taxon>
        <taxon>Euteleostomi</taxon>
        <taxon>Actinopterygii</taxon>
        <taxon>Neopterygii</taxon>
        <taxon>Teleostei</taxon>
        <taxon>Notacanthiformes</taxon>
        <taxon>Halosauridae</taxon>
        <taxon>Aldrovandia</taxon>
    </lineage>
</organism>
<proteinExistence type="predicted"/>
<accession>A0AAD7SB59</accession>
<evidence type="ECO:0000256" key="1">
    <source>
        <dbReference type="SAM" id="MobiDB-lite"/>
    </source>
</evidence>
<sequence length="123" mass="13025">MVKGARGHRLPSSPSFIISPPAPGATPRSARMGVVQQGRGGEPLERRGALGVHCTGAATAAHLSRTRRSQPRADTAQRRRLSGTWPPRRWKRSKGGIGGFARDGAHKVTLVFLKTGTGGLLPC</sequence>
<name>A0AAD7SB59_9TELE</name>
<feature type="region of interest" description="Disordered" evidence="1">
    <location>
        <begin position="58"/>
        <end position="99"/>
    </location>
</feature>